<dbReference type="Proteomes" id="UP000299102">
    <property type="component" value="Unassembled WGS sequence"/>
</dbReference>
<organism evidence="1 2">
    <name type="scientific">Eumeta variegata</name>
    <name type="common">Bagworm moth</name>
    <name type="synonym">Eumeta japonica</name>
    <dbReference type="NCBI Taxonomy" id="151549"/>
    <lineage>
        <taxon>Eukaryota</taxon>
        <taxon>Metazoa</taxon>
        <taxon>Ecdysozoa</taxon>
        <taxon>Arthropoda</taxon>
        <taxon>Hexapoda</taxon>
        <taxon>Insecta</taxon>
        <taxon>Pterygota</taxon>
        <taxon>Neoptera</taxon>
        <taxon>Endopterygota</taxon>
        <taxon>Lepidoptera</taxon>
        <taxon>Glossata</taxon>
        <taxon>Ditrysia</taxon>
        <taxon>Tineoidea</taxon>
        <taxon>Psychidae</taxon>
        <taxon>Oiketicinae</taxon>
        <taxon>Eumeta</taxon>
    </lineage>
</organism>
<dbReference type="EMBL" id="BGZK01000004">
    <property type="protein sequence ID" value="GBO99888.1"/>
    <property type="molecule type" value="Genomic_DNA"/>
</dbReference>
<reference evidence="1 2" key="1">
    <citation type="journal article" date="2019" name="Commun. Biol.">
        <title>The bagworm genome reveals a unique fibroin gene that provides high tensile strength.</title>
        <authorList>
            <person name="Kono N."/>
            <person name="Nakamura H."/>
            <person name="Ohtoshi R."/>
            <person name="Tomita M."/>
            <person name="Numata K."/>
            <person name="Arakawa K."/>
        </authorList>
    </citation>
    <scope>NUCLEOTIDE SEQUENCE [LARGE SCALE GENOMIC DNA]</scope>
</reference>
<protein>
    <submittedName>
        <fullName evidence="1">Uncharacterized protein</fullName>
    </submittedName>
</protein>
<accession>A0A4C1SCI5</accession>
<dbReference type="AlphaFoldDB" id="A0A4C1SCI5"/>
<gene>
    <name evidence="1" type="ORF">EVAR_74264_1</name>
</gene>
<proteinExistence type="predicted"/>
<sequence length="195" mass="23074">MKNSISELARARNDDWGQAIVERLEQVTDSRSRCTISQFVYEEIVSNALDRRKKRDQFVAAGNYNVKHTKWGSRLVTLKGQELAKVDWEPPTERYLYRELIIKSLYCKILLKYDMEVTQAVELFNNSIQEAAWASTLNQPGCKSYMYIYPKYIYKLIQEKRKARKNSRLQNIHEITLNLTNLHQNSRKRDQRIPV</sequence>
<comment type="caution">
    <text evidence="1">The sequence shown here is derived from an EMBL/GenBank/DDBJ whole genome shotgun (WGS) entry which is preliminary data.</text>
</comment>
<evidence type="ECO:0000313" key="1">
    <source>
        <dbReference type="EMBL" id="GBO99888.1"/>
    </source>
</evidence>
<name>A0A4C1SCI5_EUMVA</name>
<evidence type="ECO:0000313" key="2">
    <source>
        <dbReference type="Proteomes" id="UP000299102"/>
    </source>
</evidence>
<keyword evidence="2" id="KW-1185">Reference proteome</keyword>